<dbReference type="GO" id="GO:0045277">
    <property type="term" value="C:respiratory chain complex IV"/>
    <property type="evidence" value="ECO:0007669"/>
    <property type="project" value="InterPro"/>
</dbReference>
<name>A0A2P7YF93_9ASCO</name>
<comment type="caution">
    <text evidence="2">The sequence shown here is derived from an EMBL/GenBank/DDBJ whole genome shotgun (WGS) entry which is preliminary data.</text>
</comment>
<dbReference type="Proteomes" id="UP000241107">
    <property type="component" value="Unassembled WGS sequence"/>
</dbReference>
<dbReference type="GO" id="GO:0006123">
    <property type="term" value="P:mitochondrial electron transport, cytochrome c to oxygen"/>
    <property type="evidence" value="ECO:0007669"/>
    <property type="project" value="InterPro"/>
</dbReference>
<reference evidence="2 3" key="1">
    <citation type="submission" date="2018-03" db="EMBL/GenBank/DDBJ databases">
        <title>Candida pseudohaemulonii genome assembly and annotation.</title>
        <authorList>
            <person name="Munoz J.F."/>
            <person name="Gade L.G."/>
            <person name="Chow N.A."/>
            <person name="Litvintseva A.P."/>
            <person name="Loparev V.N."/>
            <person name="Cuomo C.A."/>
        </authorList>
    </citation>
    <scope>NUCLEOTIDE SEQUENCE [LARGE SCALE GENOMIC DNA]</scope>
    <source>
        <strain evidence="2 3">B12108</strain>
    </source>
</reference>
<sequence>MLRLNTVAPLTRCGLPYTARCSLRLLLTAPEPEQNSKSTTPPARKLSPEEAKAEAAKVHVQTLKDMGSLFSSGSDDGTQPIDTAPIFKNPQIFGTLSLLHQGQVLQELQEKYDKKWHKLTEADKKLGYYIAYGDWGVREKFSNWKSMEPPLDLPFTLPSKIRTTQPKNNDKINKLEPVILAETPVRKEQFDIKKMDPVTKTFIYITILVVMLAIARDKKIGEEGKPKEVVIEDSFQKKEPEPVPEPPKPSKKWYYLWLK</sequence>
<dbReference type="VEuPathDB" id="FungiDB:C7M61_004974"/>
<dbReference type="InterPro" id="IPR036639">
    <property type="entry name" value="Cyt_c_oxidase_su4_sf"/>
</dbReference>
<gene>
    <name evidence="2" type="ORF">C7M61_004974</name>
</gene>
<organism evidence="2 3">
    <name type="scientific">Candidozyma pseudohaemuli</name>
    <dbReference type="NCBI Taxonomy" id="418784"/>
    <lineage>
        <taxon>Eukaryota</taxon>
        <taxon>Fungi</taxon>
        <taxon>Dikarya</taxon>
        <taxon>Ascomycota</taxon>
        <taxon>Saccharomycotina</taxon>
        <taxon>Pichiomycetes</taxon>
        <taxon>Metschnikowiaceae</taxon>
        <taxon>Candidozyma</taxon>
    </lineage>
</organism>
<dbReference type="AlphaFoldDB" id="A0A2P7YF93"/>
<dbReference type="GO" id="GO:0005739">
    <property type="term" value="C:mitochondrion"/>
    <property type="evidence" value="ECO:0007669"/>
    <property type="project" value="GOC"/>
</dbReference>
<evidence type="ECO:0000313" key="3">
    <source>
        <dbReference type="Proteomes" id="UP000241107"/>
    </source>
</evidence>
<accession>A0A2P7YF93</accession>
<keyword evidence="3" id="KW-1185">Reference proteome</keyword>
<dbReference type="SUPFAM" id="SSF81406">
    <property type="entry name" value="Mitochondrial cytochrome c oxidase subunit IV"/>
    <property type="match status" value="1"/>
</dbReference>
<evidence type="ECO:0000313" key="2">
    <source>
        <dbReference type="EMBL" id="PSK34614.1"/>
    </source>
</evidence>
<protein>
    <recommendedName>
        <fullName evidence="4">Genetic interactor of prohibitin 7, mitochondrial</fullName>
    </recommendedName>
</protein>
<dbReference type="EMBL" id="PYFQ01000020">
    <property type="protein sequence ID" value="PSK34614.1"/>
    <property type="molecule type" value="Genomic_DNA"/>
</dbReference>
<feature type="region of interest" description="Disordered" evidence="1">
    <location>
        <begin position="32"/>
        <end position="54"/>
    </location>
</feature>
<evidence type="ECO:0008006" key="4">
    <source>
        <dbReference type="Google" id="ProtNLM"/>
    </source>
</evidence>
<feature type="compositionally biased region" description="Basic and acidic residues" evidence="1">
    <location>
        <begin position="231"/>
        <end position="241"/>
    </location>
</feature>
<dbReference type="OrthoDB" id="186013at2759"/>
<feature type="region of interest" description="Disordered" evidence="1">
    <location>
        <begin position="231"/>
        <end position="250"/>
    </location>
</feature>
<dbReference type="RefSeq" id="XP_024711504.1">
    <property type="nucleotide sequence ID" value="XM_024860286.1"/>
</dbReference>
<evidence type="ECO:0000256" key="1">
    <source>
        <dbReference type="SAM" id="MobiDB-lite"/>
    </source>
</evidence>
<dbReference type="GeneID" id="36568361"/>
<proteinExistence type="predicted"/>